<dbReference type="InterPro" id="IPR014337">
    <property type="entry name" value="Ectoine_EhuB"/>
</dbReference>
<dbReference type="RefSeq" id="WP_345674794.1">
    <property type="nucleotide sequence ID" value="NZ_BAABHS010000005.1"/>
</dbReference>
<dbReference type="PANTHER" id="PTHR35936">
    <property type="entry name" value="MEMBRANE-BOUND LYTIC MUREIN TRANSGLYCOSYLASE F"/>
    <property type="match status" value="1"/>
</dbReference>
<dbReference type="Proteomes" id="UP001500466">
    <property type="component" value="Unassembled WGS sequence"/>
</dbReference>
<dbReference type="SMART" id="SM00062">
    <property type="entry name" value="PBPb"/>
    <property type="match status" value="1"/>
</dbReference>
<dbReference type="PANTHER" id="PTHR35936:SF17">
    <property type="entry name" value="ARGININE-BINDING EXTRACELLULAR PROTEIN ARTP"/>
    <property type="match status" value="1"/>
</dbReference>
<organism evidence="3 4">
    <name type="scientific">Yinghuangia aomiensis</name>
    <dbReference type="NCBI Taxonomy" id="676205"/>
    <lineage>
        <taxon>Bacteria</taxon>
        <taxon>Bacillati</taxon>
        <taxon>Actinomycetota</taxon>
        <taxon>Actinomycetes</taxon>
        <taxon>Kitasatosporales</taxon>
        <taxon>Streptomycetaceae</taxon>
        <taxon>Yinghuangia</taxon>
    </lineage>
</organism>
<dbReference type="InterPro" id="IPR001638">
    <property type="entry name" value="Solute-binding_3/MltF_N"/>
</dbReference>
<keyword evidence="4" id="KW-1185">Reference proteome</keyword>
<sequence>MAVRNARPPFHPFTAGISRRRFLRGTAGAGLAVAAAGTAVATSGCARVDLTDEPGGGTLLKRLRDRGSVRVGFANEAPYSFLDKNADLTGEAAELAKVIFERLGVPKVDPVPADFGALIAGLRSGLFDIIGAGMSVTPKRCEAVAFTDPEFNASEAFLVPRGNPKGLKTMADAAASGATVGVLLGAVEADIAEKSGVPDGKIVRFADQPSAFDGVAGGRVDAVALTSISLRWGLKQRSGLNLEVTPPYRPIVDGQEFLAAAGAFAVRPDQTGFVEAFNRELHVLRDSGELLRIQQPFGFTKDDVPAPDLTAEKVCQG</sequence>
<evidence type="ECO:0000259" key="2">
    <source>
        <dbReference type="SMART" id="SM00062"/>
    </source>
</evidence>
<dbReference type="NCBIfam" id="TIGR02995">
    <property type="entry name" value="ectoine_ehuB"/>
    <property type="match status" value="1"/>
</dbReference>
<evidence type="ECO:0000256" key="1">
    <source>
        <dbReference type="ARBA" id="ARBA00022729"/>
    </source>
</evidence>
<accession>A0ABP9GYH2</accession>
<keyword evidence="1" id="KW-0732">Signal</keyword>
<dbReference type="EMBL" id="BAABHS010000005">
    <property type="protein sequence ID" value="GAA4956215.1"/>
    <property type="molecule type" value="Genomic_DNA"/>
</dbReference>
<dbReference type="SUPFAM" id="SSF53850">
    <property type="entry name" value="Periplasmic binding protein-like II"/>
    <property type="match status" value="1"/>
</dbReference>
<protein>
    <submittedName>
        <fullName evidence="3">Ectoine/hydroxyectoine ABC transporter substrate-binding protein EhuB</fullName>
    </submittedName>
</protein>
<reference evidence="4" key="1">
    <citation type="journal article" date="2019" name="Int. J. Syst. Evol. Microbiol.">
        <title>The Global Catalogue of Microorganisms (GCM) 10K type strain sequencing project: providing services to taxonomists for standard genome sequencing and annotation.</title>
        <authorList>
            <consortium name="The Broad Institute Genomics Platform"/>
            <consortium name="The Broad Institute Genome Sequencing Center for Infectious Disease"/>
            <person name="Wu L."/>
            <person name="Ma J."/>
        </authorList>
    </citation>
    <scope>NUCLEOTIDE SEQUENCE [LARGE SCALE GENOMIC DNA]</scope>
    <source>
        <strain evidence="4">JCM 17986</strain>
    </source>
</reference>
<dbReference type="Pfam" id="PF00497">
    <property type="entry name" value="SBP_bac_3"/>
    <property type="match status" value="1"/>
</dbReference>
<name>A0ABP9GYH2_9ACTN</name>
<proteinExistence type="predicted"/>
<comment type="caution">
    <text evidence="3">The sequence shown here is derived from an EMBL/GenBank/DDBJ whole genome shotgun (WGS) entry which is preliminary data.</text>
</comment>
<gene>
    <name evidence="3" type="primary">ehuB</name>
    <name evidence="3" type="ORF">GCM10023205_17880</name>
</gene>
<evidence type="ECO:0000313" key="4">
    <source>
        <dbReference type="Proteomes" id="UP001500466"/>
    </source>
</evidence>
<dbReference type="PROSITE" id="PS51318">
    <property type="entry name" value="TAT"/>
    <property type="match status" value="1"/>
</dbReference>
<dbReference type="Gene3D" id="3.40.190.10">
    <property type="entry name" value="Periplasmic binding protein-like II"/>
    <property type="match status" value="2"/>
</dbReference>
<dbReference type="CDD" id="cd01002">
    <property type="entry name" value="PBP2_Ehub_like"/>
    <property type="match status" value="1"/>
</dbReference>
<feature type="domain" description="Solute-binding protein family 3/N-terminal" evidence="2">
    <location>
        <begin position="68"/>
        <end position="301"/>
    </location>
</feature>
<dbReference type="InterPro" id="IPR006311">
    <property type="entry name" value="TAT_signal"/>
</dbReference>
<evidence type="ECO:0000313" key="3">
    <source>
        <dbReference type="EMBL" id="GAA4956215.1"/>
    </source>
</evidence>